<evidence type="ECO:0000256" key="1">
    <source>
        <dbReference type="ARBA" id="ARBA00001924"/>
    </source>
</evidence>
<evidence type="ECO:0008006" key="10">
    <source>
        <dbReference type="Google" id="ProtNLM"/>
    </source>
</evidence>
<comment type="cofactor">
    <cofactor evidence="1">
        <name>Mo-molybdopterin</name>
        <dbReference type="ChEBI" id="CHEBI:71302"/>
    </cofactor>
</comment>
<evidence type="ECO:0000313" key="9">
    <source>
        <dbReference type="Proteomes" id="UP000186922"/>
    </source>
</evidence>
<dbReference type="InterPro" id="IPR008335">
    <property type="entry name" value="Mopterin_OxRdtase_euk"/>
</dbReference>
<dbReference type="Gene3D" id="3.90.420.10">
    <property type="entry name" value="Oxidoreductase, molybdopterin-binding domain"/>
    <property type="match status" value="1"/>
</dbReference>
<organism evidence="8 9">
    <name type="scientific">Ramazzottius varieornatus</name>
    <name type="common">Water bear</name>
    <name type="synonym">Tardigrade</name>
    <dbReference type="NCBI Taxonomy" id="947166"/>
    <lineage>
        <taxon>Eukaryota</taxon>
        <taxon>Metazoa</taxon>
        <taxon>Ecdysozoa</taxon>
        <taxon>Tardigrada</taxon>
        <taxon>Eutardigrada</taxon>
        <taxon>Parachela</taxon>
        <taxon>Hypsibioidea</taxon>
        <taxon>Ramazzottiidae</taxon>
        <taxon>Ramazzottius</taxon>
    </lineage>
</organism>
<evidence type="ECO:0000313" key="8">
    <source>
        <dbReference type="EMBL" id="GAU96835.1"/>
    </source>
</evidence>
<dbReference type="STRING" id="947166.A0A1D1V7T1"/>
<dbReference type="InterPro" id="IPR005066">
    <property type="entry name" value="MoCF_OxRdtse_dimer"/>
</dbReference>
<evidence type="ECO:0000256" key="2">
    <source>
        <dbReference type="ARBA" id="ARBA00022505"/>
    </source>
</evidence>
<dbReference type="GO" id="GO:0043546">
    <property type="term" value="F:molybdopterin cofactor binding"/>
    <property type="evidence" value="ECO:0007669"/>
    <property type="project" value="TreeGrafter"/>
</dbReference>
<comment type="caution">
    <text evidence="8">The sequence shown here is derived from an EMBL/GenBank/DDBJ whole genome shotgun (WGS) entry which is preliminary data.</text>
</comment>
<dbReference type="InterPro" id="IPR000572">
    <property type="entry name" value="OxRdtase_Mopterin-bd_dom"/>
</dbReference>
<dbReference type="GO" id="GO:0006790">
    <property type="term" value="P:sulfur compound metabolic process"/>
    <property type="evidence" value="ECO:0007669"/>
    <property type="project" value="TreeGrafter"/>
</dbReference>
<evidence type="ECO:0000259" key="7">
    <source>
        <dbReference type="Pfam" id="PF03404"/>
    </source>
</evidence>
<dbReference type="PANTHER" id="PTHR19372">
    <property type="entry name" value="SULFITE REDUCTASE"/>
    <property type="match status" value="1"/>
</dbReference>
<evidence type="ECO:0000256" key="3">
    <source>
        <dbReference type="ARBA" id="ARBA00022723"/>
    </source>
</evidence>
<dbReference type="SUPFAM" id="SSF56524">
    <property type="entry name" value="Oxidoreductase molybdopterin-binding domain"/>
    <property type="match status" value="1"/>
</dbReference>
<feature type="domain" description="Oxidoreductase molybdopterin-binding" evidence="6">
    <location>
        <begin position="54"/>
        <end position="227"/>
    </location>
</feature>
<keyword evidence="2" id="KW-0500">Molybdenum</keyword>
<dbReference type="FunFam" id="3.90.420.10:FF:000002">
    <property type="entry name" value="sulfite oxidase, mitochondrial"/>
    <property type="match status" value="1"/>
</dbReference>
<sequence>MSSAKKLLGDYSNEPSRRPELVVNSKEPFNAETPPPLLVKDFKTPVDLFYVRSHGPTPDLDVSSHKLEIGGEIKPAIELSLSEVQTIGQHVTIDATLTCAGNRRNELNAIKKVKGVGWEISAIGNATWTGVRLRDVLLHAKANIDSPHLHVEFIGEEDCEEKTKYGSSIPMTKAADPKGDVLLAWMMNGKPLTRDHGYPLRIVVPGYIGARSVKWLRKVNVIPQESQFVYQQRDYKLFLPHVNWDTVDALWDSAFSLSELSVQSAICEPEKDQVIAKNSPYTIRGYAVSNGRRITRVDVSLNNGADWETADLVQQDKREEKGFDNRYWSWTLWQFKVGKFPSPCTICCRAWDSSANTQPEQARNIWNLRGVMNNAWHRVEVRDH</sequence>
<dbReference type="Pfam" id="PF00174">
    <property type="entry name" value="Oxidored_molyb"/>
    <property type="match status" value="1"/>
</dbReference>
<dbReference type="InterPro" id="IPR036374">
    <property type="entry name" value="OxRdtase_Mopterin-bd_sf"/>
</dbReference>
<dbReference type="Proteomes" id="UP000186922">
    <property type="component" value="Unassembled WGS sequence"/>
</dbReference>
<proteinExistence type="predicted"/>
<keyword evidence="3" id="KW-0479">Metal-binding</keyword>
<keyword evidence="4" id="KW-0560">Oxidoreductase</keyword>
<dbReference type="AlphaFoldDB" id="A0A1D1V7T1"/>
<protein>
    <recommendedName>
        <fullName evidence="10">Sulfite oxidase</fullName>
    </recommendedName>
</protein>
<name>A0A1D1V7T1_RAMVA</name>
<evidence type="ECO:0000259" key="6">
    <source>
        <dbReference type="Pfam" id="PF00174"/>
    </source>
</evidence>
<evidence type="ECO:0000256" key="5">
    <source>
        <dbReference type="SAM" id="MobiDB-lite"/>
    </source>
</evidence>
<dbReference type="PRINTS" id="PR00407">
    <property type="entry name" value="EUMOPTERIN"/>
</dbReference>
<dbReference type="EMBL" id="BDGG01000003">
    <property type="protein sequence ID" value="GAU96835.1"/>
    <property type="molecule type" value="Genomic_DNA"/>
</dbReference>
<evidence type="ECO:0000256" key="4">
    <source>
        <dbReference type="ARBA" id="ARBA00023002"/>
    </source>
</evidence>
<dbReference type="GO" id="GO:0008482">
    <property type="term" value="F:sulfite oxidase activity"/>
    <property type="evidence" value="ECO:0007669"/>
    <property type="project" value="TreeGrafter"/>
</dbReference>
<dbReference type="GO" id="GO:0005739">
    <property type="term" value="C:mitochondrion"/>
    <property type="evidence" value="ECO:0007669"/>
    <property type="project" value="TreeGrafter"/>
</dbReference>
<dbReference type="InterPro" id="IPR014756">
    <property type="entry name" value="Ig_E-set"/>
</dbReference>
<feature type="region of interest" description="Disordered" evidence="5">
    <location>
        <begin position="1"/>
        <end position="20"/>
    </location>
</feature>
<keyword evidence="9" id="KW-1185">Reference proteome</keyword>
<accession>A0A1D1V7T1</accession>
<reference evidence="8 9" key="1">
    <citation type="journal article" date="2016" name="Nat. Commun.">
        <title>Extremotolerant tardigrade genome and improved radiotolerance of human cultured cells by tardigrade-unique protein.</title>
        <authorList>
            <person name="Hashimoto T."/>
            <person name="Horikawa D.D."/>
            <person name="Saito Y."/>
            <person name="Kuwahara H."/>
            <person name="Kozuka-Hata H."/>
            <person name="Shin-I T."/>
            <person name="Minakuchi Y."/>
            <person name="Ohishi K."/>
            <person name="Motoyama A."/>
            <person name="Aizu T."/>
            <person name="Enomoto A."/>
            <person name="Kondo K."/>
            <person name="Tanaka S."/>
            <person name="Hara Y."/>
            <person name="Koshikawa S."/>
            <person name="Sagara H."/>
            <person name="Miura T."/>
            <person name="Yokobori S."/>
            <person name="Miyagawa K."/>
            <person name="Suzuki Y."/>
            <person name="Kubo T."/>
            <person name="Oyama M."/>
            <person name="Kohara Y."/>
            <person name="Fujiyama A."/>
            <person name="Arakawa K."/>
            <person name="Katayama T."/>
            <person name="Toyoda A."/>
            <person name="Kunieda T."/>
        </authorList>
    </citation>
    <scope>NUCLEOTIDE SEQUENCE [LARGE SCALE GENOMIC DNA]</scope>
    <source>
        <strain evidence="8 9">YOKOZUNA-1</strain>
    </source>
</reference>
<dbReference type="SUPFAM" id="SSF81296">
    <property type="entry name" value="E set domains"/>
    <property type="match status" value="1"/>
</dbReference>
<dbReference type="GO" id="GO:0020037">
    <property type="term" value="F:heme binding"/>
    <property type="evidence" value="ECO:0007669"/>
    <property type="project" value="TreeGrafter"/>
</dbReference>
<gene>
    <name evidence="8" type="primary">RvY_08214</name>
    <name evidence="8" type="synonym">RvY_08214.1</name>
    <name evidence="8" type="ORF">RvY_08214-1</name>
</gene>
<dbReference type="PANTHER" id="PTHR19372:SF7">
    <property type="entry name" value="SULFITE OXIDASE, MITOCHONDRIAL"/>
    <property type="match status" value="1"/>
</dbReference>
<dbReference type="Gene3D" id="2.60.40.650">
    <property type="match status" value="1"/>
</dbReference>
<dbReference type="GO" id="GO:0030151">
    <property type="term" value="F:molybdenum ion binding"/>
    <property type="evidence" value="ECO:0007669"/>
    <property type="project" value="InterPro"/>
</dbReference>
<dbReference type="Pfam" id="PF03404">
    <property type="entry name" value="Mo-co_dimer"/>
    <property type="match status" value="1"/>
</dbReference>
<feature type="domain" description="Moybdenum cofactor oxidoreductase dimerisation" evidence="7">
    <location>
        <begin position="257"/>
        <end position="382"/>
    </location>
</feature>
<dbReference type="OrthoDB" id="10051395at2759"/>